<evidence type="ECO:0000259" key="3">
    <source>
        <dbReference type="Pfam" id="PF20684"/>
    </source>
</evidence>
<keyword evidence="2" id="KW-1133">Transmembrane helix</keyword>
<proteinExistence type="predicted"/>
<feature type="compositionally biased region" description="Basic and acidic residues" evidence="1">
    <location>
        <begin position="282"/>
        <end position="295"/>
    </location>
</feature>
<protein>
    <recommendedName>
        <fullName evidence="3">Rhodopsin domain-containing protein</fullName>
    </recommendedName>
</protein>
<evidence type="ECO:0000313" key="4">
    <source>
        <dbReference type="EMBL" id="KAJ5329265.1"/>
    </source>
</evidence>
<reference evidence="4" key="2">
    <citation type="journal article" date="2023" name="IMA Fungus">
        <title>Comparative genomic study of the Penicillium genus elucidates a diverse pangenome and 15 lateral gene transfer events.</title>
        <authorList>
            <person name="Petersen C."/>
            <person name="Sorensen T."/>
            <person name="Nielsen M.R."/>
            <person name="Sondergaard T.E."/>
            <person name="Sorensen J.L."/>
            <person name="Fitzpatrick D.A."/>
            <person name="Frisvad J.C."/>
            <person name="Nielsen K.L."/>
        </authorList>
    </citation>
    <scope>NUCLEOTIDE SEQUENCE</scope>
    <source>
        <strain evidence="4">IBT 35673</strain>
    </source>
</reference>
<feature type="transmembrane region" description="Helical" evidence="2">
    <location>
        <begin position="162"/>
        <end position="185"/>
    </location>
</feature>
<feature type="region of interest" description="Disordered" evidence="1">
    <location>
        <begin position="282"/>
        <end position="307"/>
    </location>
</feature>
<evidence type="ECO:0000256" key="2">
    <source>
        <dbReference type="SAM" id="Phobius"/>
    </source>
</evidence>
<dbReference type="InterPro" id="IPR049326">
    <property type="entry name" value="Rhodopsin_dom_fungi"/>
</dbReference>
<feature type="domain" description="Rhodopsin" evidence="3">
    <location>
        <begin position="159"/>
        <end position="260"/>
    </location>
</feature>
<dbReference type="PANTHER" id="PTHR38794:SF2">
    <property type="entry name" value="INTEGRAL MEMBRANE PROTEIN"/>
    <property type="match status" value="1"/>
</dbReference>
<feature type="transmembrane region" description="Helical" evidence="2">
    <location>
        <begin position="47"/>
        <end position="64"/>
    </location>
</feature>
<feature type="transmembrane region" description="Helical" evidence="2">
    <location>
        <begin position="70"/>
        <end position="91"/>
    </location>
</feature>
<feature type="region of interest" description="Disordered" evidence="1">
    <location>
        <begin position="320"/>
        <end position="358"/>
    </location>
</feature>
<dbReference type="Pfam" id="PF20684">
    <property type="entry name" value="Fung_rhodopsin"/>
    <property type="match status" value="2"/>
</dbReference>
<evidence type="ECO:0000313" key="5">
    <source>
        <dbReference type="Proteomes" id="UP001147695"/>
    </source>
</evidence>
<accession>A0A9W9Q929</accession>
<dbReference type="PANTHER" id="PTHR38794">
    <property type="entry name" value="INTEGRAL MEMBRANE PROTEIN"/>
    <property type="match status" value="1"/>
</dbReference>
<feature type="transmembrane region" description="Helical" evidence="2">
    <location>
        <begin position="197"/>
        <end position="219"/>
    </location>
</feature>
<keyword evidence="2" id="KW-0472">Membrane</keyword>
<reference evidence="4" key="1">
    <citation type="submission" date="2022-12" db="EMBL/GenBank/DDBJ databases">
        <authorList>
            <person name="Petersen C."/>
        </authorList>
    </citation>
    <scope>NUCLEOTIDE SEQUENCE</scope>
    <source>
        <strain evidence="4">IBT 35673</strain>
    </source>
</reference>
<evidence type="ECO:0000256" key="1">
    <source>
        <dbReference type="SAM" id="MobiDB-lite"/>
    </source>
</evidence>
<organism evidence="4 5">
    <name type="scientific">Penicillium brevicompactum</name>
    <dbReference type="NCBI Taxonomy" id="5074"/>
    <lineage>
        <taxon>Eukaryota</taxon>
        <taxon>Fungi</taxon>
        <taxon>Dikarya</taxon>
        <taxon>Ascomycota</taxon>
        <taxon>Pezizomycotina</taxon>
        <taxon>Eurotiomycetes</taxon>
        <taxon>Eurotiomycetidae</taxon>
        <taxon>Eurotiales</taxon>
        <taxon>Aspergillaceae</taxon>
        <taxon>Penicillium</taxon>
    </lineage>
</organism>
<feature type="transmembrane region" description="Helical" evidence="2">
    <location>
        <begin position="103"/>
        <end position="121"/>
    </location>
</feature>
<dbReference type="AlphaFoldDB" id="A0A9W9Q929"/>
<sequence length="358" mass="40051">MGTRFTGDSKDPEVNVTTWCLLVVVILAVFARLGTKYHIFHRFTSDDVLVIFSSVCLNGLSVWMNLWAASLLYITSLSLSKLSMVLFTLRLSPAVKDHRLGRIVATVVIIWAVVTILGTAFECNVPQTWDFWNGRCINMVSSSHGLSKVLIEFANPDVHQELWHYFVCLSNMVTEALILGQAFLLIYRIHASFKKRLVFAGIFLPRVLVIGGIIGQLSLIRQAVSSNDPSYDICDISVIEEVVQCLSIVTACWGQLKPFLTWLKLEGRLQVNDTGTSDIYHLKDSKSHSKSRDKSSGPQDDYGLSSRGEPLVVSVTRDWEVDSQSSQTHIIKENQHPWMGEGSEPTIQGGQDSFERSK</sequence>
<name>A0A9W9Q929_PENBR</name>
<comment type="caution">
    <text evidence="4">The sequence shown here is derived from an EMBL/GenBank/DDBJ whole genome shotgun (WGS) entry which is preliminary data.</text>
</comment>
<feature type="domain" description="Rhodopsin" evidence="3">
    <location>
        <begin position="64"/>
        <end position="141"/>
    </location>
</feature>
<dbReference type="EMBL" id="JAPZBQ010000005">
    <property type="protein sequence ID" value="KAJ5329265.1"/>
    <property type="molecule type" value="Genomic_DNA"/>
</dbReference>
<feature type="transmembrane region" description="Helical" evidence="2">
    <location>
        <begin position="16"/>
        <end position="35"/>
    </location>
</feature>
<dbReference type="Proteomes" id="UP001147695">
    <property type="component" value="Unassembled WGS sequence"/>
</dbReference>
<gene>
    <name evidence="4" type="ORF">N7452_009655</name>
</gene>
<keyword evidence="2" id="KW-0812">Transmembrane</keyword>